<proteinExistence type="predicted"/>
<organism evidence="2">
    <name type="scientific">Rhipicephalus zambeziensis</name>
    <dbReference type="NCBI Taxonomy" id="60191"/>
    <lineage>
        <taxon>Eukaryota</taxon>
        <taxon>Metazoa</taxon>
        <taxon>Ecdysozoa</taxon>
        <taxon>Arthropoda</taxon>
        <taxon>Chelicerata</taxon>
        <taxon>Arachnida</taxon>
        <taxon>Acari</taxon>
        <taxon>Parasitiformes</taxon>
        <taxon>Ixodida</taxon>
        <taxon>Ixodoidea</taxon>
        <taxon>Ixodidae</taxon>
        <taxon>Rhipicephalinae</taxon>
        <taxon>Rhipicephalus</taxon>
        <taxon>Rhipicephalus</taxon>
    </lineage>
</organism>
<protein>
    <submittedName>
        <fullName evidence="2">Reprolysin</fullName>
    </submittedName>
</protein>
<evidence type="ECO:0000313" key="2">
    <source>
        <dbReference type="EMBL" id="MAA16054.1"/>
    </source>
</evidence>
<reference evidence="2" key="1">
    <citation type="journal article" date="2017" name="Parasit. Vectors">
        <title>Sialotranscriptomics of Rhipicephalus zambeziensis reveals intricate expression profiles of secretory proteins and suggests tight temporal transcriptional regulation during blood-feeding.</title>
        <authorList>
            <person name="de Castro M.H."/>
            <person name="de Klerk D."/>
            <person name="Pienaar R."/>
            <person name="Rees D.J.G."/>
            <person name="Mans B.J."/>
        </authorList>
    </citation>
    <scope>NUCLEOTIDE SEQUENCE</scope>
    <source>
        <tissue evidence="2">Salivary glands</tissue>
    </source>
</reference>
<name>A0A224YPY1_9ACAR</name>
<accession>A0A224YPY1</accession>
<dbReference type="AlphaFoldDB" id="A0A224YPY1"/>
<evidence type="ECO:0000256" key="1">
    <source>
        <dbReference type="SAM" id="SignalP"/>
    </source>
</evidence>
<dbReference type="InterPro" id="IPR024079">
    <property type="entry name" value="MetalloPept_cat_dom_sf"/>
</dbReference>
<sequence length="377" mass="43113">MPPTYFCALFLIYAYATCGEEMQEDEQQEEVIRLGLYFVYDKAFSDRALFIVNDSYDAYFTALTTAAQEFFKQHNDPEIILTLVGSSILKEEDIATKTTTKDNKLNASETLDKLRTVFTWNNPLNSSVDVVFLATGKELLIRESRMTGEWNGLAYPRSICVGNATVGIIHDDGATFNGVRLTALQVALLLGANKDNGRWRECPVNEEEYLTSNWRGGRIPYLSDCSKASVRDFYYRVKYGKYDICWNDKPTPALEKNIGFPVDFYKLFDCDQCHVAEHFKNNTGKPINCSVSTINRNIDHWPSTTESPWHRAAKIRQKRWYRRHTTTVSPYKDCKQSCCRFVRLGINRGGYWDCWYTPAADGTVCDSLRVCLDGECA</sequence>
<keyword evidence="1" id="KW-0732">Signal</keyword>
<dbReference type="SUPFAM" id="SSF55486">
    <property type="entry name" value="Metalloproteases ('zincins'), catalytic domain"/>
    <property type="match status" value="1"/>
</dbReference>
<dbReference type="EMBL" id="GFPF01004908">
    <property type="protein sequence ID" value="MAA16054.1"/>
    <property type="molecule type" value="Transcribed_RNA"/>
</dbReference>
<feature type="chain" id="PRO_5012714043" evidence="1">
    <location>
        <begin position="20"/>
        <end position="377"/>
    </location>
</feature>
<dbReference type="GO" id="GO:0008237">
    <property type="term" value="F:metallopeptidase activity"/>
    <property type="evidence" value="ECO:0007669"/>
    <property type="project" value="InterPro"/>
</dbReference>
<feature type="signal peptide" evidence="1">
    <location>
        <begin position="1"/>
        <end position="19"/>
    </location>
</feature>
<dbReference type="Gene3D" id="3.40.390.10">
    <property type="entry name" value="Collagenase (Catalytic Domain)"/>
    <property type="match status" value="1"/>
</dbReference>